<sequence>MISRKLQTSAAAPATLVSLARVGIAGLSLASLISADAVEPATATVPQAATAPTLGAAVTIQRLRASV</sequence>
<dbReference type="OrthoDB" id="9957317at2"/>
<reference evidence="1 2" key="1">
    <citation type="submission" date="2016-09" db="EMBL/GenBank/DDBJ databases">
        <authorList>
            <person name="Capua I."/>
            <person name="De Benedictis P."/>
            <person name="Joannis T."/>
            <person name="Lombin L.H."/>
            <person name="Cattoli G."/>
        </authorList>
    </citation>
    <scope>NUCLEOTIDE SEQUENCE [LARGE SCALE GENOMIC DNA]</scope>
    <source>
        <strain evidence="1 2">ISLP-3</strain>
    </source>
</reference>
<organism evidence="1 2">
    <name type="scientific">Sanguibacter gelidistatuariae</name>
    <dbReference type="NCBI Taxonomy" id="1814289"/>
    <lineage>
        <taxon>Bacteria</taxon>
        <taxon>Bacillati</taxon>
        <taxon>Actinomycetota</taxon>
        <taxon>Actinomycetes</taxon>
        <taxon>Micrococcales</taxon>
        <taxon>Sanguibacteraceae</taxon>
        <taxon>Sanguibacter</taxon>
    </lineage>
</organism>
<dbReference type="RefSeq" id="WP_093180594.1">
    <property type="nucleotide sequence ID" value="NZ_FMYH01000001.1"/>
</dbReference>
<dbReference type="Proteomes" id="UP000199039">
    <property type="component" value="Unassembled WGS sequence"/>
</dbReference>
<dbReference type="AlphaFoldDB" id="A0A1G6GX87"/>
<proteinExistence type="predicted"/>
<name>A0A1G6GX87_9MICO</name>
<gene>
    <name evidence="1" type="ORF">SAMN05216410_0549</name>
</gene>
<accession>A0A1G6GX87</accession>
<dbReference type="EMBL" id="FMYH01000001">
    <property type="protein sequence ID" value="SDB86513.1"/>
    <property type="molecule type" value="Genomic_DNA"/>
</dbReference>
<evidence type="ECO:0000313" key="2">
    <source>
        <dbReference type="Proteomes" id="UP000199039"/>
    </source>
</evidence>
<keyword evidence="2" id="KW-1185">Reference proteome</keyword>
<protein>
    <submittedName>
        <fullName evidence="1">Uncharacterized protein</fullName>
    </submittedName>
</protein>
<evidence type="ECO:0000313" key="1">
    <source>
        <dbReference type="EMBL" id="SDB86513.1"/>
    </source>
</evidence>